<evidence type="ECO:0000313" key="2">
    <source>
        <dbReference type="Proteomes" id="UP000241282"/>
    </source>
</evidence>
<evidence type="ECO:0000313" key="1">
    <source>
        <dbReference type="EMBL" id="AUG88525.1"/>
    </source>
</evidence>
<name>A0A2H5BQD1_9CAUD</name>
<accession>A0A2H5BQD1</accession>
<reference evidence="1 2" key="1">
    <citation type="submission" date="2017-12" db="EMBL/GenBank/DDBJ databases">
        <title>Genomic identification of Pseudomonas aeruginosa phage TC6.</title>
        <authorList>
            <person name="Lu S."/>
            <person name="Tang C."/>
            <person name="Deng C."/>
            <person name="Zhang Y."/>
            <person name="Xiao C."/>
        </authorList>
    </citation>
    <scope>NUCLEOTIDE SEQUENCE [LARGE SCALE GENOMIC DNA]</scope>
</reference>
<organism evidence="1 2">
    <name type="scientific">Pseudomonas phage TC6</name>
    <dbReference type="NCBI Taxonomy" id="2060947"/>
    <lineage>
        <taxon>Viruses</taxon>
        <taxon>Duplodnaviria</taxon>
        <taxon>Heunggongvirae</taxon>
        <taxon>Uroviricota</taxon>
        <taxon>Caudoviricetes</taxon>
        <taxon>Zobellviridae</taxon>
        <taxon>Paundecimvirus</taxon>
        <taxon>Paundecimvirus PA11</taxon>
    </lineage>
</organism>
<sequence>MAKTTNAAEFNTFVGGLITEASPLTFPQNASIDEVNFILNRDGSRNRRNGMDFENGATKVVCNTLVPADGTIAVTSHNWENAGGEVGRWISLVQVGTELKFFQTTGETLSEGNFYNYQFVNMSPSHKLSYAVVDGLLVVANGSRDIYVFEYDSGSVSVTTKRLLVRDLFGVQDIVNGVDLRQGNDIATRPTVQTNAHIYNLRNQTFGVPRATWHSNEPSDPIVTFRSAASGKFPSNSDSVNLALSKRADVEPSTTDRFRAEDIVLNPIGTYETARGFFIIDAMARGKSRLEEIVKLKQRYPSLSFGVSSLPQDETPGGASVVCEYAGRVWYAGFSGQIIDGDDQSPRLVSYILFSQLVDSPADIVNCYQDGDPTSTEEPELVDTDGGFIRIEGAYDIINLVNVGSAVMVVAANGIWMIQGGSDYGFTATNYLVTKVSEHGCSSPNSVVVIDNSFMYWGDDGIYHLTRNQYGDYVANNLTEKTIQKYYEKIPSDAILNATGFYDSYDKKVKWLYNTVLDGRTEPVTELVFDLALGAFYPSKIGSLTAGRLPIPVGSVKIPPYKLVETDEEVTVDSEQVTVTGELVTVKVSTRSPVIRETKYIIVEKLSSPMRISFGGYTDDEFVDWKSVDGVGVDAPAYLLTGYLAGGDYQREKFVPYITFHFKKTEDGFVEDAEGDWTPTNQSSCMVQSQWSWTNSPASNKWGRTWQAYRFRSHFFPDNIDNQFDDGNSVVETKSRLRGSGKVLSLYITTEPKKNLHIYGWSMLVDVNGTV</sequence>
<dbReference type="EMBL" id="MG676466">
    <property type="protein sequence ID" value="AUG88525.1"/>
    <property type="molecule type" value="Genomic_DNA"/>
</dbReference>
<proteinExistence type="predicted"/>
<gene>
    <name evidence="1" type="primary">TC6_014</name>
</gene>
<protein>
    <submittedName>
        <fullName evidence="1">Putative head closure protein</fullName>
    </submittedName>
</protein>
<dbReference type="Proteomes" id="UP000241282">
    <property type="component" value="Segment"/>
</dbReference>